<evidence type="ECO:0000256" key="5">
    <source>
        <dbReference type="ARBA" id="ARBA00022801"/>
    </source>
</evidence>
<feature type="domain" description="Non-reducing end beta-L-arabinofuranosidase-like GH127 catalytic" evidence="9">
    <location>
        <begin position="597"/>
        <end position="924"/>
    </location>
</feature>
<accession>A0ABV1GWQ7</accession>
<dbReference type="InterPro" id="IPR008928">
    <property type="entry name" value="6-hairpin_glycosidase_sf"/>
</dbReference>
<evidence type="ECO:0000256" key="1">
    <source>
        <dbReference type="ARBA" id="ARBA00001913"/>
    </source>
</evidence>
<dbReference type="InterPro" id="IPR049046">
    <property type="entry name" value="Beta-AFase-like_GH127_middle"/>
</dbReference>
<keyword evidence="5" id="KW-0378">Hydrolase</keyword>
<dbReference type="SUPFAM" id="SSF53649">
    <property type="entry name" value="Alkaline phosphatase-like"/>
    <property type="match status" value="1"/>
</dbReference>
<dbReference type="InterPro" id="IPR000917">
    <property type="entry name" value="Sulfatase_N"/>
</dbReference>
<evidence type="ECO:0000256" key="7">
    <source>
        <dbReference type="SAM" id="SignalP"/>
    </source>
</evidence>
<dbReference type="RefSeq" id="WP_349094142.1">
    <property type="nucleotide sequence ID" value="NZ_JBBMFL010000007.1"/>
</dbReference>
<sequence>MKIQNYVNRALLFNAAMISAAGSASAAGAQGASEDSGRAAAAPQRPNVIFFLVDDLGWSDIASFGSRFYETPNIDALGRDGVRFTNAYTTCHVSSPARASILTGCYPATINMTDWLPGRREFPFQQLRNVEVNQDLPAGVPTIAETLHDNGYHTAIIGKWHLGETGSTPEEHGFDMHIPHGYLKGWPARGYMAPFGMNGFDGEKGEYLTDRLTDEALRYIEKNRNEPFFLFMSHFAVHDPIQGRADLVEKYRKKLRSMPPSELPPFILEGNPDDPDPASAEELLRCLDDPAYAPHKALPHRRVKIKQIQDNVEFAAMVESMDESMGRIVAKLKELGLYENTVIVFFADNGGMSAANYGGPNRVILPEQLDMAYSSSMLPLRGGKGWMYEGGLRVPMVVKAPGSKSGDCDEPVVSVDFYPTLLSLTGTPLPRGNRAEGVDISPLLRKKKMKDRPIFWHFPHYSNHGLQSPGGAVRYGDYKLIEYYENGTVQLYDLSKDISEKHDLAARMPEKVEELKRMLHEWRESVGARMMPENPNFDARIAAKREAEVCPDRWWPMFTQYDGGLFGERMDLWRNHRLWYVAGEDFILKGFESRPGKHPWQGEHVGKWLHAATLAYHHTGDKKLKAVLDSVVERLIATQLSDGYMGTYDAASTFMAKPGDGTKYMWDVWTHRYNLYGLLTYESFFPDERVLDACRRMGDLLIATFGEGRNDLTKNGTRAGMSSTTLLESIVMLYERTGERRYLDFAEHIVSVSEANADLHLLGEMLTSGADLVKPGDGKAYQLLSNLLGYFRLYQVTGDARYLKAVQAAWGSVRKHHLLTTGGVWSRAAEYNGNKECFAYDTAFDPRQIVVENCSNVTWIQLCLQLFDLTGMSKFMDEAERCTFNDLFGHQHTDGVDGCYYTAPNQSRPPYVNKIHCCNSSAPRAMELMADHIAGEIDNCLSLNMLTPAVVTVNTKFGGGQLIISGNYPLGDEVNVAVNIVRQPHIYKEYAIEFRVPVNTQLKRVEVNGAEVKCTTNKRGYVTVKRTWKPGDRMRIVLDYRLRADIQSGVNGKKWVAFSYGPLALAQRITADENPEPFAGMALDTPEARKALLARFEKRISDGVPHFTVGNTGVVLMPYSYAGSKESGPRTYFAL</sequence>
<dbReference type="Pfam" id="PF20736">
    <property type="entry name" value="Glyco_hydro127M"/>
    <property type="match status" value="1"/>
</dbReference>
<dbReference type="Pfam" id="PF07944">
    <property type="entry name" value="Beta-AFase-like_GH127_cat"/>
    <property type="match status" value="1"/>
</dbReference>
<dbReference type="CDD" id="cd16144">
    <property type="entry name" value="ARS_like"/>
    <property type="match status" value="1"/>
</dbReference>
<keyword evidence="6" id="KW-0106">Calcium</keyword>
<evidence type="ECO:0000256" key="6">
    <source>
        <dbReference type="ARBA" id="ARBA00022837"/>
    </source>
</evidence>
<dbReference type="InterPro" id="IPR012878">
    <property type="entry name" value="Beta-AFase-like_GH127_cat"/>
</dbReference>
<dbReference type="Proteomes" id="UP001460202">
    <property type="component" value="Unassembled WGS sequence"/>
</dbReference>
<keyword evidence="3" id="KW-0479">Metal-binding</keyword>
<comment type="similarity">
    <text evidence="2">Belongs to the sulfatase family.</text>
</comment>
<dbReference type="EMBL" id="JBBMFL010000007">
    <property type="protein sequence ID" value="MEQ2544850.1"/>
    <property type="molecule type" value="Genomic_DNA"/>
</dbReference>
<evidence type="ECO:0000313" key="11">
    <source>
        <dbReference type="EMBL" id="MEQ2544850.1"/>
    </source>
</evidence>
<dbReference type="InterPro" id="IPR012341">
    <property type="entry name" value="6hp_glycosidase-like_sf"/>
</dbReference>
<dbReference type="Gene3D" id="3.40.720.10">
    <property type="entry name" value="Alkaline Phosphatase, subunit A"/>
    <property type="match status" value="1"/>
</dbReference>
<name>A0ABV1GWQ7_9BACT</name>
<dbReference type="InterPro" id="IPR017850">
    <property type="entry name" value="Alkaline_phosphatase_core_sf"/>
</dbReference>
<evidence type="ECO:0000259" key="10">
    <source>
        <dbReference type="Pfam" id="PF20736"/>
    </source>
</evidence>
<dbReference type="PROSITE" id="PS00149">
    <property type="entry name" value="SULFATASE_2"/>
    <property type="match status" value="1"/>
</dbReference>
<dbReference type="Gene3D" id="3.30.1120.10">
    <property type="match status" value="1"/>
</dbReference>
<evidence type="ECO:0000256" key="2">
    <source>
        <dbReference type="ARBA" id="ARBA00008779"/>
    </source>
</evidence>
<proteinExistence type="inferred from homology"/>
<reference evidence="11 12" key="1">
    <citation type="submission" date="2024-03" db="EMBL/GenBank/DDBJ databases">
        <title>Human intestinal bacterial collection.</title>
        <authorList>
            <person name="Pauvert C."/>
            <person name="Hitch T.C.A."/>
            <person name="Clavel T."/>
        </authorList>
    </citation>
    <scope>NUCLEOTIDE SEQUENCE [LARGE SCALE GENOMIC DNA]</scope>
    <source>
        <strain evidence="11 12">CLA-KB-H122</strain>
    </source>
</reference>
<evidence type="ECO:0000259" key="8">
    <source>
        <dbReference type="Pfam" id="PF00884"/>
    </source>
</evidence>
<feature type="domain" description="Sulfatase N-terminal" evidence="8">
    <location>
        <begin position="46"/>
        <end position="426"/>
    </location>
</feature>
<dbReference type="InterPro" id="IPR050738">
    <property type="entry name" value="Sulfatase"/>
</dbReference>
<keyword evidence="12" id="KW-1185">Reference proteome</keyword>
<evidence type="ECO:0000313" key="12">
    <source>
        <dbReference type="Proteomes" id="UP001460202"/>
    </source>
</evidence>
<comment type="cofactor">
    <cofactor evidence="1">
        <name>Ca(2+)</name>
        <dbReference type="ChEBI" id="CHEBI:29108"/>
    </cofactor>
</comment>
<dbReference type="Gene3D" id="1.50.10.10">
    <property type="match status" value="1"/>
</dbReference>
<keyword evidence="4 7" id="KW-0732">Signal</keyword>
<evidence type="ECO:0000259" key="9">
    <source>
        <dbReference type="Pfam" id="PF07944"/>
    </source>
</evidence>
<dbReference type="SUPFAM" id="SSF48208">
    <property type="entry name" value="Six-hairpin glycosidases"/>
    <property type="match status" value="1"/>
</dbReference>
<dbReference type="PANTHER" id="PTHR42693">
    <property type="entry name" value="ARYLSULFATASE FAMILY MEMBER"/>
    <property type="match status" value="1"/>
</dbReference>
<evidence type="ECO:0000256" key="4">
    <source>
        <dbReference type="ARBA" id="ARBA00022729"/>
    </source>
</evidence>
<feature type="domain" description="Non-reducing end beta-L-arabinofuranosidase-like GH127 middle" evidence="10">
    <location>
        <begin position="953"/>
        <end position="1039"/>
    </location>
</feature>
<dbReference type="Pfam" id="PF00884">
    <property type="entry name" value="Sulfatase"/>
    <property type="match status" value="1"/>
</dbReference>
<dbReference type="PANTHER" id="PTHR42693:SF42">
    <property type="entry name" value="ARYLSULFATASE G"/>
    <property type="match status" value="1"/>
</dbReference>
<dbReference type="InterPro" id="IPR024607">
    <property type="entry name" value="Sulfatase_CS"/>
</dbReference>
<evidence type="ECO:0000256" key="3">
    <source>
        <dbReference type="ARBA" id="ARBA00022723"/>
    </source>
</evidence>
<comment type="caution">
    <text evidence="11">The sequence shown here is derived from an EMBL/GenBank/DDBJ whole genome shotgun (WGS) entry which is preliminary data.</text>
</comment>
<gene>
    <name evidence="11" type="ORF">WMO46_07815</name>
</gene>
<protein>
    <submittedName>
        <fullName evidence="11">Sulfatase-like hydrolase/transferase</fullName>
    </submittedName>
</protein>
<feature type="signal peptide" evidence="7">
    <location>
        <begin position="1"/>
        <end position="26"/>
    </location>
</feature>
<organism evidence="11 12">
    <name type="scientific">Alistipes intestinihominis</name>
    <dbReference type="NCBI Taxonomy" id="3133172"/>
    <lineage>
        <taxon>Bacteria</taxon>
        <taxon>Pseudomonadati</taxon>
        <taxon>Bacteroidota</taxon>
        <taxon>Bacteroidia</taxon>
        <taxon>Bacteroidales</taxon>
        <taxon>Rikenellaceae</taxon>
        <taxon>Alistipes</taxon>
    </lineage>
</organism>
<feature type="chain" id="PRO_5047378926" evidence="7">
    <location>
        <begin position="27"/>
        <end position="1135"/>
    </location>
</feature>